<feature type="region of interest" description="Disordered" evidence="1">
    <location>
        <begin position="558"/>
        <end position="586"/>
    </location>
</feature>
<reference evidence="2" key="1">
    <citation type="submission" date="2019-10" db="EMBL/GenBank/DDBJ databases">
        <authorList>
            <consortium name="DOE Joint Genome Institute"/>
            <person name="Kuo A."/>
            <person name="Miyauchi S."/>
            <person name="Kiss E."/>
            <person name="Drula E."/>
            <person name="Kohler A."/>
            <person name="Sanchez-Garcia M."/>
            <person name="Andreopoulos B."/>
            <person name="Barry K.W."/>
            <person name="Bonito G."/>
            <person name="Buee M."/>
            <person name="Carver A."/>
            <person name="Chen C."/>
            <person name="Cichocki N."/>
            <person name="Clum A."/>
            <person name="Culley D."/>
            <person name="Crous P.W."/>
            <person name="Fauchery L."/>
            <person name="Girlanda M."/>
            <person name="Hayes R."/>
            <person name="Keri Z."/>
            <person name="LaButti K."/>
            <person name="Lipzen A."/>
            <person name="Lombard V."/>
            <person name="Magnuson J."/>
            <person name="Maillard F."/>
            <person name="Morin E."/>
            <person name="Murat C."/>
            <person name="Nolan M."/>
            <person name="Ohm R."/>
            <person name="Pangilinan J."/>
            <person name="Pereira M."/>
            <person name="Perotto S."/>
            <person name="Peter M."/>
            <person name="Riley R."/>
            <person name="Sitrit Y."/>
            <person name="Stielow B."/>
            <person name="Szollosi G."/>
            <person name="Zifcakova L."/>
            <person name="Stursova M."/>
            <person name="Spatafora J.W."/>
            <person name="Tedersoo L."/>
            <person name="Vaario L.-M."/>
            <person name="Yamada A."/>
            <person name="Yan M."/>
            <person name="Wang P."/>
            <person name="Xu J."/>
            <person name="Bruns T."/>
            <person name="Baldrian P."/>
            <person name="Vilgalys R."/>
            <person name="Henrissat B."/>
            <person name="Grigoriev I.V."/>
            <person name="Hibbett D."/>
            <person name="Nagy L.G."/>
            <person name="Martin F.M."/>
        </authorList>
    </citation>
    <scope>NUCLEOTIDE SEQUENCE</scope>
    <source>
        <strain evidence="2">BED1</strain>
    </source>
</reference>
<feature type="compositionally biased region" description="Acidic residues" evidence="1">
    <location>
        <begin position="450"/>
        <end position="475"/>
    </location>
</feature>
<dbReference type="EMBL" id="WHUW01000005">
    <property type="protein sequence ID" value="KAF8445657.1"/>
    <property type="molecule type" value="Genomic_DNA"/>
</dbReference>
<proteinExistence type="predicted"/>
<dbReference type="Proteomes" id="UP001194468">
    <property type="component" value="Unassembled WGS sequence"/>
</dbReference>
<feature type="region of interest" description="Disordered" evidence="1">
    <location>
        <begin position="1"/>
        <end position="127"/>
    </location>
</feature>
<sequence>MDVPLRKVTAKVDFKAGNTFVRSQSRSRPASPTTQSPTPSLPPFHPKAKVSSNATLRKLSSASSLSAFHSNVSAPVRSRPGSPLRPSRMLPSGSEPSSSPKARVTAKPTSRSGISPVRTSPGCLEPRQRALTAASAKLKLPPSEERPRSGSVIALHHALSISDLNTSSSPTLPLLSHSAEAPLANTRRTNTPPVLAPIKIKSKVTNFVKSASVNEEDMTSRSLSPPYATTRPIHTRSRAPSIASFSLNDSPPSAFYPITTASPAANPHRYPRRPLSPARFYTPHTPSNEPHPAKNLPLVPKVDPTSVPLPPYSPPISALSLSSKSSVSKTHRSSERIGQANLFLSQAEIKAQTRRDRSRSKERSPRDLVRQRDSDVESEGSERQLKAEAKTNRKIADLEITNRSLLAINASLETTKNRQAKEIRDLRRKLRESRLVLPPPTFKAVKSALDDDDDDDDIDIDNGDDDSDVEEGEDETFQRIRGLIDNLIESGKRALETRPEDFRANLATKVLNADELRSWRDFGHHTSIRNRFMDKQDADDETVRSRLSPVLVAIPDSGCTSSMESDVLGSNSKSSSLPPITITHSL</sequence>
<dbReference type="PANTHER" id="PTHR38701:SF1">
    <property type="entry name" value="UP-REGULATED DURING SEPTATION PROTEIN 1 DOMAIN-CONTAINING PROTEIN"/>
    <property type="match status" value="1"/>
</dbReference>
<feature type="region of interest" description="Disordered" evidence="1">
    <location>
        <begin position="314"/>
        <end position="390"/>
    </location>
</feature>
<dbReference type="AlphaFoldDB" id="A0AAD4C0Q0"/>
<organism evidence="2 3">
    <name type="scientific">Boletus edulis BED1</name>
    <dbReference type="NCBI Taxonomy" id="1328754"/>
    <lineage>
        <taxon>Eukaryota</taxon>
        <taxon>Fungi</taxon>
        <taxon>Dikarya</taxon>
        <taxon>Basidiomycota</taxon>
        <taxon>Agaricomycotina</taxon>
        <taxon>Agaricomycetes</taxon>
        <taxon>Agaricomycetidae</taxon>
        <taxon>Boletales</taxon>
        <taxon>Boletineae</taxon>
        <taxon>Boletaceae</taxon>
        <taxon>Boletoideae</taxon>
        <taxon>Boletus</taxon>
    </lineage>
</organism>
<feature type="compositionally biased region" description="Low complexity" evidence="1">
    <location>
        <begin position="26"/>
        <end position="38"/>
    </location>
</feature>
<keyword evidence="3" id="KW-1185">Reference proteome</keyword>
<feature type="compositionally biased region" description="Low complexity" evidence="1">
    <location>
        <begin position="315"/>
        <end position="328"/>
    </location>
</feature>
<dbReference type="PANTHER" id="PTHR38701">
    <property type="entry name" value="CHROMOSOME 8, WHOLE GENOME SHOTGUN SEQUENCE"/>
    <property type="match status" value="1"/>
</dbReference>
<protein>
    <submittedName>
        <fullName evidence="2">Uncharacterized protein</fullName>
    </submittedName>
</protein>
<gene>
    <name evidence="2" type="ORF">L210DRAFT_2922578</name>
</gene>
<evidence type="ECO:0000313" key="3">
    <source>
        <dbReference type="Proteomes" id="UP001194468"/>
    </source>
</evidence>
<comment type="caution">
    <text evidence="2">The sequence shown here is derived from an EMBL/GenBank/DDBJ whole genome shotgun (WGS) entry which is preliminary data.</text>
</comment>
<evidence type="ECO:0000256" key="1">
    <source>
        <dbReference type="SAM" id="MobiDB-lite"/>
    </source>
</evidence>
<evidence type="ECO:0000313" key="2">
    <source>
        <dbReference type="EMBL" id="KAF8445657.1"/>
    </source>
</evidence>
<feature type="region of interest" description="Disordered" evidence="1">
    <location>
        <begin position="442"/>
        <end position="475"/>
    </location>
</feature>
<reference evidence="2" key="2">
    <citation type="journal article" date="2020" name="Nat. Commun.">
        <title>Large-scale genome sequencing of mycorrhizal fungi provides insights into the early evolution of symbiotic traits.</title>
        <authorList>
            <person name="Miyauchi S."/>
            <person name="Kiss E."/>
            <person name="Kuo A."/>
            <person name="Drula E."/>
            <person name="Kohler A."/>
            <person name="Sanchez-Garcia M."/>
            <person name="Morin E."/>
            <person name="Andreopoulos B."/>
            <person name="Barry K.W."/>
            <person name="Bonito G."/>
            <person name="Buee M."/>
            <person name="Carver A."/>
            <person name="Chen C."/>
            <person name="Cichocki N."/>
            <person name="Clum A."/>
            <person name="Culley D."/>
            <person name="Crous P.W."/>
            <person name="Fauchery L."/>
            <person name="Girlanda M."/>
            <person name="Hayes R.D."/>
            <person name="Keri Z."/>
            <person name="LaButti K."/>
            <person name="Lipzen A."/>
            <person name="Lombard V."/>
            <person name="Magnuson J."/>
            <person name="Maillard F."/>
            <person name="Murat C."/>
            <person name="Nolan M."/>
            <person name="Ohm R.A."/>
            <person name="Pangilinan J."/>
            <person name="Pereira M.F."/>
            <person name="Perotto S."/>
            <person name="Peter M."/>
            <person name="Pfister S."/>
            <person name="Riley R."/>
            <person name="Sitrit Y."/>
            <person name="Stielow J.B."/>
            <person name="Szollosi G."/>
            <person name="Zifcakova L."/>
            <person name="Stursova M."/>
            <person name="Spatafora J.W."/>
            <person name="Tedersoo L."/>
            <person name="Vaario L.M."/>
            <person name="Yamada A."/>
            <person name="Yan M."/>
            <person name="Wang P."/>
            <person name="Xu J."/>
            <person name="Bruns T."/>
            <person name="Baldrian P."/>
            <person name="Vilgalys R."/>
            <person name="Dunand C."/>
            <person name="Henrissat B."/>
            <person name="Grigoriev I.V."/>
            <person name="Hibbett D."/>
            <person name="Nagy L.G."/>
            <person name="Martin F.M."/>
        </authorList>
    </citation>
    <scope>NUCLEOTIDE SEQUENCE</scope>
    <source>
        <strain evidence="2">BED1</strain>
    </source>
</reference>
<feature type="compositionally biased region" description="Basic and acidic residues" evidence="1">
    <location>
        <begin position="351"/>
        <end position="390"/>
    </location>
</feature>
<accession>A0AAD4C0Q0</accession>
<feature type="region of interest" description="Disordered" evidence="1">
    <location>
        <begin position="259"/>
        <end position="302"/>
    </location>
</feature>
<feature type="compositionally biased region" description="Low complexity" evidence="1">
    <location>
        <begin position="60"/>
        <end position="94"/>
    </location>
</feature>
<name>A0AAD4C0Q0_BOLED</name>